<keyword evidence="1" id="KW-0732">Signal</keyword>
<evidence type="ECO:0000313" key="3">
    <source>
        <dbReference type="Proteomes" id="UP001590950"/>
    </source>
</evidence>
<proteinExistence type="predicted"/>
<feature type="signal peptide" evidence="1">
    <location>
        <begin position="1"/>
        <end position="18"/>
    </location>
</feature>
<organism evidence="2 3">
    <name type="scientific">Stereocaulon virgatum</name>
    <dbReference type="NCBI Taxonomy" id="373712"/>
    <lineage>
        <taxon>Eukaryota</taxon>
        <taxon>Fungi</taxon>
        <taxon>Dikarya</taxon>
        <taxon>Ascomycota</taxon>
        <taxon>Pezizomycotina</taxon>
        <taxon>Lecanoromycetes</taxon>
        <taxon>OSLEUM clade</taxon>
        <taxon>Lecanoromycetidae</taxon>
        <taxon>Lecanorales</taxon>
        <taxon>Lecanorineae</taxon>
        <taxon>Stereocaulaceae</taxon>
        <taxon>Stereocaulon</taxon>
    </lineage>
</organism>
<protein>
    <submittedName>
        <fullName evidence="2">Uncharacterized protein</fullName>
    </submittedName>
</protein>
<dbReference type="EMBL" id="JBEFKJ010000189">
    <property type="protein sequence ID" value="KAL2036349.1"/>
    <property type="molecule type" value="Genomic_DNA"/>
</dbReference>
<feature type="non-terminal residue" evidence="2">
    <location>
        <position position="116"/>
    </location>
</feature>
<gene>
    <name evidence="2" type="ORF">N7G274_010936</name>
</gene>
<keyword evidence="3" id="KW-1185">Reference proteome</keyword>
<evidence type="ECO:0000256" key="1">
    <source>
        <dbReference type="SAM" id="SignalP"/>
    </source>
</evidence>
<sequence>MLFTRTLIVSALAAIANAQTTPNPAQVSKAVVDLASYFAALTTEPGYSAAAAVLATAIPSDVAAQIVNDPVGYVNSVATATAQPTWFTALPTSVQAFYSSVGAAEISIYRKDLMGP</sequence>
<comment type="caution">
    <text evidence="2">The sequence shown here is derived from an EMBL/GenBank/DDBJ whole genome shotgun (WGS) entry which is preliminary data.</text>
</comment>
<name>A0ABR3ZV31_9LECA</name>
<accession>A0ABR3ZV31</accession>
<feature type="chain" id="PRO_5045439153" evidence="1">
    <location>
        <begin position="19"/>
        <end position="116"/>
    </location>
</feature>
<dbReference type="Proteomes" id="UP001590950">
    <property type="component" value="Unassembled WGS sequence"/>
</dbReference>
<evidence type="ECO:0000313" key="2">
    <source>
        <dbReference type="EMBL" id="KAL2036349.1"/>
    </source>
</evidence>
<reference evidence="2 3" key="1">
    <citation type="submission" date="2024-09" db="EMBL/GenBank/DDBJ databases">
        <title>Rethinking Asexuality: The Enigmatic Case of Functional Sexual Genes in Lepraria (Stereocaulaceae).</title>
        <authorList>
            <person name="Doellman M."/>
            <person name="Sun Y."/>
            <person name="Barcenas-Pena A."/>
            <person name="Lumbsch H.T."/>
            <person name="Grewe F."/>
        </authorList>
    </citation>
    <scope>NUCLEOTIDE SEQUENCE [LARGE SCALE GENOMIC DNA]</scope>
    <source>
        <strain evidence="2 3">Mercado 3170</strain>
    </source>
</reference>